<name>W7U2F0_9STRA</name>
<dbReference type="PANTHER" id="PTHR37231:SF2">
    <property type="entry name" value="EXPRESSED PROTEIN"/>
    <property type="match status" value="1"/>
</dbReference>
<keyword evidence="1" id="KW-0472">Membrane</keyword>
<evidence type="ECO:0000256" key="2">
    <source>
        <dbReference type="SAM" id="SignalP"/>
    </source>
</evidence>
<dbReference type="OrthoDB" id="2015857at2759"/>
<keyword evidence="1" id="KW-0812">Transmembrane</keyword>
<keyword evidence="4" id="KW-1185">Reference proteome</keyword>
<sequence>MTANKFTILCVSLLVVISSIEAFVPRSTSHRLVSKRLPSPSKATCPNPTSKTLLLASSGDDEAEEIGGAGLAVTALGLVACPVVLYSEYVLKTTGCGLPAGPGGSLGALEGISYLVVVGIAGWSIVKKIRTGTGLPAGPAGLLGAVEGLSFLAILVGAVVLGTTIQQYGSVPEAVPLEGGRCSDI</sequence>
<dbReference type="AlphaFoldDB" id="W7U2F0"/>
<feature type="transmembrane region" description="Helical" evidence="1">
    <location>
        <begin position="106"/>
        <end position="126"/>
    </location>
</feature>
<gene>
    <name evidence="3" type="ORF">Naga_100444g5</name>
</gene>
<evidence type="ECO:0000313" key="3">
    <source>
        <dbReference type="EMBL" id="EWM27016.1"/>
    </source>
</evidence>
<organism evidence="3 4">
    <name type="scientific">Nannochloropsis gaditana</name>
    <dbReference type="NCBI Taxonomy" id="72520"/>
    <lineage>
        <taxon>Eukaryota</taxon>
        <taxon>Sar</taxon>
        <taxon>Stramenopiles</taxon>
        <taxon>Ochrophyta</taxon>
        <taxon>Eustigmatophyceae</taxon>
        <taxon>Eustigmatales</taxon>
        <taxon>Monodopsidaceae</taxon>
        <taxon>Nannochloropsis</taxon>
    </lineage>
</organism>
<keyword evidence="2" id="KW-0732">Signal</keyword>
<feature type="transmembrane region" description="Helical" evidence="1">
    <location>
        <begin position="66"/>
        <end position="86"/>
    </location>
</feature>
<proteinExistence type="predicted"/>
<feature type="signal peptide" evidence="2">
    <location>
        <begin position="1"/>
        <end position="22"/>
    </location>
</feature>
<dbReference type="PANTHER" id="PTHR37231">
    <property type="entry name" value="EXPRESSED PROTEIN"/>
    <property type="match status" value="1"/>
</dbReference>
<evidence type="ECO:0000256" key="1">
    <source>
        <dbReference type="SAM" id="Phobius"/>
    </source>
</evidence>
<feature type="transmembrane region" description="Helical" evidence="1">
    <location>
        <begin position="138"/>
        <end position="161"/>
    </location>
</feature>
<dbReference type="Proteomes" id="UP000019335">
    <property type="component" value="Chromosome 7"/>
</dbReference>
<comment type="caution">
    <text evidence="3">The sequence shown here is derived from an EMBL/GenBank/DDBJ whole genome shotgun (WGS) entry which is preliminary data.</text>
</comment>
<dbReference type="EMBL" id="AZIL01000526">
    <property type="protein sequence ID" value="EWM27016.1"/>
    <property type="molecule type" value="Genomic_DNA"/>
</dbReference>
<reference evidence="3 4" key="1">
    <citation type="journal article" date="2014" name="Mol. Plant">
        <title>Chromosome Scale Genome Assembly and Transcriptome Profiling of Nannochloropsis gaditana in Nitrogen Depletion.</title>
        <authorList>
            <person name="Corteggiani Carpinelli E."/>
            <person name="Telatin A."/>
            <person name="Vitulo N."/>
            <person name="Forcato C."/>
            <person name="D'Angelo M."/>
            <person name="Schiavon R."/>
            <person name="Vezzi A."/>
            <person name="Giacometti G.M."/>
            <person name="Morosinotto T."/>
            <person name="Valle G."/>
        </authorList>
    </citation>
    <scope>NUCLEOTIDE SEQUENCE [LARGE SCALE GENOMIC DNA]</scope>
    <source>
        <strain evidence="3 4">B-31</strain>
    </source>
</reference>
<protein>
    <submittedName>
        <fullName evidence="3">Uncharacterized protein</fullName>
    </submittedName>
</protein>
<evidence type="ECO:0000313" key="4">
    <source>
        <dbReference type="Proteomes" id="UP000019335"/>
    </source>
</evidence>
<keyword evidence="1" id="KW-1133">Transmembrane helix</keyword>
<accession>W7U2F0</accession>
<feature type="chain" id="PRO_5004901439" evidence="2">
    <location>
        <begin position="23"/>
        <end position="185"/>
    </location>
</feature>